<keyword evidence="3" id="KW-0238">DNA-binding</keyword>
<reference evidence="6 7" key="1">
    <citation type="journal article" date="2021" name="bioRxiv">
        <title>Chromosome-scale and haplotype-resolved genome assembly of a tetraploid potato cultivar.</title>
        <authorList>
            <person name="Sun H."/>
            <person name="Jiao W.-B."/>
            <person name="Krause K."/>
            <person name="Campoy J.A."/>
            <person name="Goel M."/>
            <person name="Folz-Donahue K."/>
            <person name="Kukat C."/>
            <person name="Huettel B."/>
            <person name="Schneeberger K."/>
        </authorList>
    </citation>
    <scope>NUCLEOTIDE SEQUENCE [LARGE SCALE GENOMIC DNA]</scope>
    <source>
        <strain evidence="6">SolTubOtavaFocal</strain>
        <tissue evidence="6">Leaves</tissue>
    </source>
</reference>
<evidence type="ECO:0000256" key="3">
    <source>
        <dbReference type="ARBA" id="ARBA00023125"/>
    </source>
</evidence>
<gene>
    <name evidence="6" type="ORF">KY290_007371</name>
</gene>
<dbReference type="Pfam" id="PF03754">
    <property type="entry name" value="At2g31720-like"/>
    <property type="match status" value="1"/>
</dbReference>
<accession>A0ABQ7W5H1</accession>
<dbReference type="InterPro" id="IPR015300">
    <property type="entry name" value="DNA-bd_pseudobarrel_sf"/>
</dbReference>
<keyword evidence="2" id="KW-0805">Transcription regulation</keyword>
<dbReference type="SUPFAM" id="SSF101936">
    <property type="entry name" value="DNA-binding pseudobarrel domain"/>
    <property type="match status" value="1"/>
</dbReference>
<keyword evidence="4" id="KW-0804">Transcription</keyword>
<keyword evidence="5" id="KW-0539">Nucleus</keyword>
<dbReference type="EMBL" id="JAIVGD010000003">
    <property type="protein sequence ID" value="KAH0775960.1"/>
    <property type="molecule type" value="Genomic_DNA"/>
</dbReference>
<dbReference type="InterPro" id="IPR005508">
    <property type="entry name" value="At2g31720-like"/>
</dbReference>
<keyword evidence="7" id="KW-1185">Reference proteome</keyword>
<comment type="subcellular location">
    <subcellularLocation>
        <location evidence="1">Nucleus</location>
    </subcellularLocation>
</comment>
<evidence type="ECO:0000256" key="4">
    <source>
        <dbReference type="ARBA" id="ARBA00023163"/>
    </source>
</evidence>
<comment type="caution">
    <text evidence="6">The sequence shown here is derived from an EMBL/GenBank/DDBJ whole genome shotgun (WGS) entry which is preliminary data.</text>
</comment>
<dbReference type="PANTHER" id="PTHR31541:SF25">
    <property type="entry name" value="GAMMA-GLIADIN B"/>
    <property type="match status" value="1"/>
</dbReference>
<evidence type="ECO:0008006" key="8">
    <source>
        <dbReference type="Google" id="ProtNLM"/>
    </source>
</evidence>
<dbReference type="Gene3D" id="2.40.330.10">
    <property type="entry name" value="DNA-binding pseudobarrel domain"/>
    <property type="match status" value="1"/>
</dbReference>
<organism evidence="6 7">
    <name type="scientific">Solanum tuberosum</name>
    <name type="common">Potato</name>
    <dbReference type="NCBI Taxonomy" id="4113"/>
    <lineage>
        <taxon>Eukaryota</taxon>
        <taxon>Viridiplantae</taxon>
        <taxon>Streptophyta</taxon>
        <taxon>Embryophyta</taxon>
        <taxon>Tracheophyta</taxon>
        <taxon>Spermatophyta</taxon>
        <taxon>Magnoliopsida</taxon>
        <taxon>eudicotyledons</taxon>
        <taxon>Gunneridae</taxon>
        <taxon>Pentapetalae</taxon>
        <taxon>asterids</taxon>
        <taxon>lamiids</taxon>
        <taxon>Solanales</taxon>
        <taxon>Solanaceae</taxon>
        <taxon>Solanoideae</taxon>
        <taxon>Solaneae</taxon>
        <taxon>Solanum</taxon>
    </lineage>
</organism>
<proteinExistence type="predicted"/>
<dbReference type="Proteomes" id="UP000826656">
    <property type="component" value="Unassembled WGS sequence"/>
</dbReference>
<name>A0ABQ7W5H1_SOLTU</name>
<evidence type="ECO:0000256" key="2">
    <source>
        <dbReference type="ARBA" id="ARBA00023015"/>
    </source>
</evidence>
<evidence type="ECO:0000313" key="7">
    <source>
        <dbReference type="Proteomes" id="UP000826656"/>
    </source>
</evidence>
<evidence type="ECO:0000256" key="5">
    <source>
        <dbReference type="ARBA" id="ARBA00023242"/>
    </source>
</evidence>
<protein>
    <recommendedName>
        <fullName evidence="8">DNA binding protein</fullName>
    </recommendedName>
</protein>
<evidence type="ECO:0000313" key="6">
    <source>
        <dbReference type="EMBL" id="KAH0775960.1"/>
    </source>
</evidence>
<sequence length="257" mass="29940">MVYTMLSLDDFSSMECTSSMTRMDYLLAVCEVFLLKSMYGEEDGLMNQQHHHQEEKPVLDFVVSRRKRSLSKTRPRKVTEKFICNNGGEKSIIKKAVENRVILENRGNSIMNRELDIEFKNLIICNGGSLESVKLVIEKTLFKTDVKPEEGRFSIPQKQMSNSFLQPEEDAHLSTRNGGKMCEMKVMLIEPSRRISEINLRKWFMNKDNGKVSLSYVLVTYWNEVVRRNNLEFDTKMQLWAFRKGVDLCFALVKLQD</sequence>
<dbReference type="PANTHER" id="PTHR31541">
    <property type="entry name" value="B3 DOMAIN PLANT PROTEIN-RELATED"/>
    <property type="match status" value="1"/>
</dbReference>
<evidence type="ECO:0000256" key="1">
    <source>
        <dbReference type="ARBA" id="ARBA00004123"/>
    </source>
</evidence>